<sequence>MKVSKEVAHGYSIEAARKERGATTSREWLAAAQAWNNVVSSAPDDNQTSYALRRYMFCVGRLIKLQAWDELCILGEV</sequence>
<protein>
    <submittedName>
        <fullName evidence="1">Uncharacterized protein</fullName>
    </submittedName>
</protein>
<evidence type="ECO:0000313" key="1">
    <source>
        <dbReference type="EMBL" id="AXH50980.1"/>
    </source>
</evidence>
<gene>
    <name evidence="1" type="ORF">CPT_Scapp_051</name>
</gene>
<reference evidence="2" key="1">
    <citation type="submission" date="2018-06" db="EMBL/GenBank/DDBJ databases">
        <title>Complete genome of Serratia marcescens Siphophage Scapp.</title>
        <authorList>
            <person name="Koehler B.T."/>
            <person name="Bonasera R."/>
            <person name="Liu M."/>
            <person name="Kongari R."/>
        </authorList>
    </citation>
    <scope>NUCLEOTIDE SEQUENCE [LARGE SCALE GENOMIC DNA]</scope>
</reference>
<name>A0A345L6S8_9CAUD</name>
<accession>A0A345L6S8</accession>
<dbReference type="EMBL" id="MH553517">
    <property type="protein sequence ID" value="AXH50980.1"/>
    <property type="molecule type" value="Genomic_DNA"/>
</dbReference>
<proteinExistence type="predicted"/>
<keyword evidence="2" id="KW-1185">Reference proteome</keyword>
<organism evidence="1 2">
    <name type="scientific">Serratia phage Scapp</name>
    <dbReference type="NCBI Taxonomy" id="2282409"/>
    <lineage>
        <taxon>Viruses</taxon>
        <taxon>Duplodnaviria</taxon>
        <taxon>Heunggongvirae</taxon>
        <taxon>Uroviricota</taxon>
        <taxon>Caudoviricetes</taxon>
        <taxon>Scappvirus</taxon>
        <taxon>Scappvirus scapp</taxon>
    </lineage>
</organism>
<evidence type="ECO:0000313" key="2">
    <source>
        <dbReference type="Proteomes" id="UP000260583"/>
    </source>
</evidence>
<dbReference type="Proteomes" id="UP000260583">
    <property type="component" value="Segment"/>
</dbReference>